<evidence type="ECO:0000313" key="4">
    <source>
        <dbReference type="Proteomes" id="UP000306102"/>
    </source>
</evidence>
<comment type="caution">
    <text evidence="3">The sequence shown here is derived from an EMBL/GenBank/DDBJ whole genome shotgun (WGS) entry which is preliminary data.</text>
</comment>
<protein>
    <submittedName>
        <fullName evidence="3">Uncharacterized protein</fullName>
    </submittedName>
</protein>
<feature type="transmembrane region" description="Helical" evidence="2">
    <location>
        <begin position="74"/>
        <end position="91"/>
    </location>
</feature>
<evidence type="ECO:0000256" key="1">
    <source>
        <dbReference type="SAM" id="MobiDB-lite"/>
    </source>
</evidence>
<gene>
    <name evidence="3" type="ORF">TEA_002042</name>
</gene>
<evidence type="ECO:0000256" key="2">
    <source>
        <dbReference type="SAM" id="Phobius"/>
    </source>
</evidence>
<keyword evidence="4" id="KW-1185">Reference proteome</keyword>
<keyword evidence="2" id="KW-1133">Transmembrane helix</keyword>
<reference evidence="3 4" key="1">
    <citation type="journal article" date="2018" name="Proc. Natl. Acad. Sci. U.S.A.">
        <title>Draft genome sequence of Camellia sinensis var. sinensis provides insights into the evolution of the tea genome and tea quality.</title>
        <authorList>
            <person name="Wei C."/>
            <person name="Yang H."/>
            <person name="Wang S."/>
            <person name="Zhao J."/>
            <person name="Liu C."/>
            <person name="Gao L."/>
            <person name="Xia E."/>
            <person name="Lu Y."/>
            <person name="Tai Y."/>
            <person name="She G."/>
            <person name="Sun J."/>
            <person name="Cao H."/>
            <person name="Tong W."/>
            <person name="Gao Q."/>
            <person name="Li Y."/>
            <person name="Deng W."/>
            <person name="Jiang X."/>
            <person name="Wang W."/>
            <person name="Chen Q."/>
            <person name="Zhang S."/>
            <person name="Li H."/>
            <person name="Wu J."/>
            <person name="Wang P."/>
            <person name="Li P."/>
            <person name="Shi C."/>
            <person name="Zheng F."/>
            <person name="Jian J."/>
            <person name="Huang B."/>
            <person name="Shan D."/>
            <person name="Shi M."/>
            <person name="Fang C."/>
            <person name="Yue Y."/>
            <person name="Li F."/>
            <person name="Li D."/>
            <person name="Wei S."/>
            <person name="Han B."/>
            <person name="Jiang C."/>
            <person name="Yin Y."/>
            <person name="Xia T."/>
            <person name="Zhang Z."/>
            <person name="Bennetzen J.L."/>
            <person name="Zhao S."/>
            <person name="Wan X."/>
        </authorList>
    </citation>
    <scope>NUCLEOTIDE SEQUENCE [LARGE SCALE GENOMIC DNA]</scope>
    <source>
        <strain evidence="4">cv. Shuchazao</strain>
        <tissue evidence="3">Leaf</tissue>
    </source>
</reference>
<keyword evidence="2" id="KW-0812">Transmembrane</keyword>
<feature type="region of interest" description="Disordered" evidence="1">
    <location>
        <begin position="15"/>
        <end position="38"/>
    </location>
</feature>
<dbReference type="UniPathway" id="UPA00143"/>
<dbReference type="EMBL" id="SDRB02012777">
    <property type="protein sequence ID" value="THF96718.1"/>
    <property type="molecule type" value="Genomic_DNA"/>
</dbReference>
<dbReference type="GO" id="GO:0016567">
    <property type="term" value="P:protein ubiquitination"/>
    <property type="evidence" value="ECO:0007669"/>
    <property type="project" value="UniProtKB-UniPathway"/>
</dbReference>
<dbReference type="AlphaFoldDB" id="A0A4S4D3F7"/>
<organism evidence="3 4">
    <name type="scientific">Camellia sinensis var. sinensis</name>
    <name type="common">China tea</name>
    <dbReference type="NCBI Taxonomy" id="542762"/>
    <lineage>
        <taxon>Eukaryota</taxon>
        <taxon>Viridiplantae</taxon>
        <taxon>Streptophyta</taxon>
        <taxon>Embryophyta</taxon>
        <taxon>Tracheophyta</taxon>
        <taxon>Spermatophyta</taxon>
        <taxon>Magnoliopsida</taxon>
        <taxon>eudicotyledons</taxon>
        <taxon>Gunneridae</taxon>
        <taxon>Pentapetalae</taxon>
        <taxon>asterids</taxon>
        <taxon>Ericales</taxon>
        <taxon>Theaceae</taxon>
        <taxon>Camellia</taxon>
    </lineage>
</organism>
<name>A0A4S4D3F7_CAMSN</name>
<keyword evidence="2" id="KW-0472">Membrane</keyword>
<accession>A0A4S4D3F7</accession>
<feature type="compositionally biased region" description="Acidic residues" evidence="1">
    <location>
        <begin position="18"/>
        <end position="27"/>
    </location>
</feature>
<sequence>MRAQQSKFLASINSITDDGLDGSEGGEEACPSDIRSDTGEPTQDVCSLCHDPNSKGPPSFLILLQIGVFLDRRVLFYILPIFSFVLLYSNLPHKGIVLDMAKSCTFPLPLLAVAFQHLIADTPVLAQAWEKVYGVNITNAVNMLPHLAIVVTFHDCLTTNADAAFGRSPPTPALFFAASPPTNADAAFCCLHH</sequence>
<dbReference type="Proteomes" id="UP000306102">
    <property type="component" value="Unassembled WGS sequence"/>
</dbReference>
<dbReference type="STRING" id="542762.A0A4S4D3F7"/>
<proteinExistence type="predicted"/>
<evidence type="ECO:0000313" key="3">
    <source>
        <dbReference type="EMBL" id="THF96718.1"/>
    </source>
</evidence>